<feature type="region of interest" description="Disordered" evidence="1">
    <location>
        <begin position="1"/>
        <end position="22"/>
    </location>
</feature>
<protein>
    <submittedName>
        <fullName evidence="2">GRB2-associated-binding protein 2</fullName>
    </submittedName>
</protein>
<evidence type="ECO:0000313" key="3">
    <source>
        <dbReference type="Proteomes" id="UP001166674"/>
    </source>
</evidence>
<gene>
    <name evidence="2" type="ORF">SUZIE_133880</name>
</gene>
<reference evidence="2" key="1">
    <citation type="submission" date="2020-03" db="EMBL/GenBank/DDBJ databases">
        <title>Studies in the Genomics of Life Span.</title>
        <authorList>
            <person name="Glass D."/>
        </authorList>
    </citation>
    <scope>NUCLEOTIDE SEQUENCE</scope>
    <source>
        <strain evidence="2">SUZIE</strain>
        <tissue evidence="2">Muscle</tissue>
    </source>
</reference>
<organism evidence="2 3">
    <name type="scientific">Sciurus carolinensis</name>
    <name type="common">Eastern gray squirrel</name>
    <dbReference type="NCBI Taxonomy" id="30640"/>
    <lineage>
        <taxon>Eukaryota</taxon>
        <taxon>Metazoa</taxon>
        <taxon>Chordata</taxon>
        <taxon>Craniata</taxon>
        <taxon>Vertebrata</taxon>
        <taxon>Euteleostomi</taxon>
        <taxon>Mammalia</taxon>
        <taxon>Eutheria</taxon>
        <taxon>Euarchontoglires</taxon>
        <taxon>Glires</taxon>
        <taxon>Rodentia</taxon>
        <taxon>Sciuromorpha</taxon>
        <taxon>Sciuridae</taxon>
        <taxon>Sciurinae</taxon>
        <taxon>Sciurini</taxon>
        <taxon>Sciurus</taxon>
    </lineage>
</organism>
<evidence type="ECO:0000256" key="1">
    <source>
        <dbReference type="SAM" id="MobiDB-lite"/>
    </source>
</evidence>
<comment type="caution">
    <text evidence="2">The sequence shown here is derived from an EMBL/GenBank/DDBJ whole genome shotgun (WGS) entry which is preliminary data.</text>
</comment>
<accession>A0AA41SX03</accession>
<dbReference type="AlphaFoldDB" id="A0AA41SX03"/>
<keyword evidence="3" id="KW-1185">Reference proteome</keyword>
<sequence length="197" mass="21578">MLFKSHTRGSPTGSKTDNDDPYIFMAHTKTPLSDFKIPKTSIMDKSQSTLVAAAPGNKAMATPYHAHKPNPVETPPQIYPSQDSVVRKKGRSVSFAVTMAWHRLLCSGQQPLSPRSVLTPAKVRGEEAFFPETCKHSPRGTESEVPSTESRSLGDNFYQALCCVLYALHTALRARAVGYCSETKAQNYSTETTAQSP</sequence>
<dbReference type="EMBL" id="JAATJV010253463">
    <property type="protein sequence ID" value="MBZ3875626.1"/>
    <property type="molecule type" value="Genomic_DNA"/>
</dbReference>
<evidence type="ECO:0000313" key="2">
    <source>
        <dbReference type="EMBL" id="MBZ3875626.1"/>
    </source>
</evidence>
<proteinExistence type="predicted"/>
<name>A0AA41SX03_SCICA</name>
<dbReference type="Proteomes" id="UP001166674">
    <property type="component" value="Unassembled WGS sequence"/>
</dbReference>